<dbReference type="EMBL" id="LJUJ01000001">
    <property type="protein sequence ID" value="KPK64664.1"/>
    <property type="molecule type" value="Genomic_DNA"/>
</dbReference>
<feature type="binding site" evidence="11">
    <location>
        <position position="366"/>
    </location>
    <ligand>
        <name>thiamine diphosphate</name>
        <dbReference type="ChEBI" id="CHEBI:58937"/>
    </ligand>
</feature>
<dbReference type="SUPFAM" id="SSF52922">
    <property type="entry name" value="TK C-terminal domain-like"/>
    <property type="match status" value="1"/>
</dbReference>
<comment type="subunit">
    <text evidence="3 11">Homodimer.</text>
</comment>
<dbReference type="FunFam" id="3.40.50.920:FF:000002">
    <property type="entry name" value="1-deoxy-D-xylulose-5-phosphate synthase"/>
    <property type="match status" value="1"/>
</dbReference>
<dbReference type="GO" id="GO:0005829">
    <property type="term" value="C:cytosol"/>
    <property type="evidence" value="ECO:0007669"/>
    <property type="project" value="TreeGrafter"/>
</dbReference>
<keyword evidence="6 11" id="KW-0460">Magnesium</keyword>
<keyword evidence="4 11" id="KW-0808">Transferase</keyword>
<dbReference type="Gene3D" id="3.40.50.970">
    <property type="match status" value="2"/>
</dbReference>
<feature type="domain" description="Transketolase-like pyrimidine-binding" evidence="12">
    <location>
        <begin position="315"/>
        <end position="480"/>
    </location>
</feature>
<evidence type="ECO:0000256" key="7">
    <source>
        <dbReference type="ARBA" id="ARBA00022977"/>
    </source>
</evidence>
<evidence type="ECO:0000313" key="14">
    <source>
        <dbReference type="Proteomes" id="UP000051373"/>
    </source>
</evidence>
<evidence type="ECO:0000256" key="6">
    <source>
        <dbReference type="ARBA" id="ARBA00022842"/>
    </source>
</evidence>
<dbReference type="SUPFAM" id="SSF52518">
    <property type="entry name" value="Thiamin diphosphate-binding fold (THDP-binding)"/>
    <property type="match status" value="2"/>
</dbReference>
<feature type="binding site" evidence="11">
    <location>
        <position position="74"/>
    </location>
    <ligand>
        <name>thiamine diphosphate</name>
        <dbReference type="ChEBI" id="CHEBI:58937"/>
    </ligand>
</feature>
<comment type="function">
    <text evidence="10 11">Catalyzes the acyloin condensation reaction between C atoms 2 and 3 of pyruvate and glyceraldehyde 3-phosphate to yield 1-deoxy-D-xylulose-5-phosphate (DXP).</text>
</comment>
<dbReference type="PROSITE" id="PS00801">
    <property type="entry name" value="TRANSKETOLASE_1"/>
    <property type="match status" value="1"/>
</dbReference>
<evidence type="ECO:0000256" key="8">
    <source>
        <dbReference type="ARBA" id="ARBA00023052"/>
    </source>
</evidence>
<dbReference type="GO" id="GO:0008661">
    <property type="term" value="F:1-deoxy-D-xylulose-5-phosphate synthase activity"/>
    <property type="evidence" value="ECO:0007669"/>
    <property type="project" value="UniProtKB-UniRule"/>
</dbReference>
<dbReference type="PANTHER" id="PTHR43322">
    <property type="entry name" value="1-D-DEOXYXYLULOSE 5-PHOSPHATE SYNTHASE-RELATED"/>
    <property type="match status" value="1"/>
</dbReference>
<dbReference type="CDD" id="cd02007">
    <property type="entry name" value="TPP_DXS"/>
    <property type="match status" value="1"/>
</dbReference>
<feature type="binding site" evidence="11">
    <location>
        <position position="175"/>
    </location>
    <ligand>
        <name>thiamine diphosphate</name>
        <dbReference type="ChEBI" id="CHEBI:58937"/>
    </ligand>
</feature>
<dbReference type="STRING" id="1703779.AMJ83_00185"/>
<comment type="cofactor">
    <cofactor evidence="11">
        <name>thiamine diphosphate</name>
        <dbReference type="ChEBI" id="CHEBI:58937"/>
    </cofactor>
    <text evidence="11">Binds 1 thiamine pyrophosphate per subunit.</text>
</comment>
<feature type="binding site" evidence="11">
    <location>
        <begin position="115"/>
        <end position="117"/>
    </location>
    <ligand>
        <name>thiamine diphosphate</name>
        <dbReference type="ChEBI" id="CHEBI:58937"/>
    </ligand>
</feature>
<dbReference type="InterPro" id="IPR005477">
    <property type="entry name" value="Dxylulose-5-P_synthase"/>
</dbReference>
<comment type="caution">
    <text evidence="13">The sequence shown here is derived from an EMBL/GenBank/DDBJ whole genome shotgun (WGS) entry which is preliminary data.</text>
</comment>
<feature type="binding site" evidence="11">
    <location>
        <position position="175"/>
    </location>
    <ligand>
        <name>Mg(2+)</name>
        <dbReference type="ChEBI" id="CHEBI:18420"/>
    </ligand>
</feature>
<dbReference type="GO" id="GO:0019288">
    <property type="term" value="P:isopentenyl diphosphate biosynthetic process, methylerythritol 4-phosphate pathway"/>
    <property type="evidence" value="ECO:0007669"/>
    <property type="project" value="TreeGrafter"/>
</dbReference>
<evidence type="ECO:0000256" key="4">
    <source>
        <dbReference type="ARBA" id="ARBA00022679"/>
    </source>
</evidence>
<dbReference type="CDD" id="cd07033">
    <property type="entry name" value="TPP_PYR_DXS_TK_like"/>
    <property type="match status" value="1"/>
</dbReference>
<evidence type="ECO:0000256" key="3">
    <source>
        <dbReference type="ARBA" id="ARBA00011738"/>
    </source>
</evidence>
<dbReference type="AlphaFoldDB" id="A0A0S8FVG1"/>
<dbReference type="InterPro" id="IPR009014">
    <property type="entry name" value="Transketo_C/PFOR_II"/>
</dbReference>
<comment type="cofactor">
    <cofactor evidence="11">
        <name>Mg(2+)</name>
        <dbReference type="ChEBI" id="CHEBI:18420"/>
    </cofactor>
    <text evidence="11">Binds 1 Mg(2+) ion per subunit.</text>
</comment>
<evidence type="ECO:0000256" key="2">
    <source>
        <dbReference type="ARBA" id="ARBA00011081"/>
    </source>
</evidence>
<keyword evidence="9 11" id="KW-0414">Isoprene biosynthesis</keyword>
<gene>
    <name evidence="11" type="primary">dxs</name>
    <name evidence="13" type="ORF">AMJ83_00185</name>
</gene>
<comment type="similarity">
    <text evidence="2 11">Belongs to the transketolase family. DXPS subfamily.</text>
</comment>
<dbReference type="NCBIfam" id="TIGR00204">
    <property type="entry name" value="dxs"/>
    <property type="match status" value="1"/>
</dbReference>
<dbReference type="Proteomes" id="UP000051373">
    <property type="component" value="Unassembled WGS sequence"/>
</dbReference>
<feature type="binding site" evidence="11">
    <location>
        <begin position="147"/>
        <end position="148"/>
    </location>
    <ligand>
        <name>thiamine diphosphate</name>
        <dbReference type="ChEBI" id="CHEBI:58937"/>
    </ligand>
</feature>
<dbReference type="NCBIfam" id="NF003933">
    <property type="entry name" value="PRK05444.2-2"/>
    <property type="match status" value="1"/>
</dbReference>
<evidence type="ECO:0000313" key="13">
    <source>
        <dbReference type="EMBL" id="KPK64664.1"/>
    </source>
</evidence>
<name>A0A0S8FVG1_UNCW3</name>
<evidence type="ECO:0000256" key="1">
    <source>
        <dbReference type="ARBA" id="ARBA00004980"/>
    </source>
</evidence>
<dbReference type="Pfam" id="PF13292">
    <property type="entry name" value="DXP_synthase_N"/>
    <property type="match status" value="1"/>
</dbReference>
<accession>A0A0S8FVG1</accession>
<dbReference type="InterPro" id="IPR005475">
    <property type="entry name" value="Transketolase-like_Pyr-bd"/>
</dbReference>
<feature type="binding site" evidence="11">
    <location>
        <position position="146"/>
    </location>
    <ligand>
        <name>Mg(2+)</name>
        <dbReference type="ChEBI" id="CHEBI:18420"/>
    </ligand>
</feature>
<feature type="binding site" evidence="11">
    <location>
        <position position="287"/>
    </location>
    <ligand>
        <name>thiamine diphosphate</name>
        <dbReference type="ChEBI" id="CHEBI:58937"/>
    </ligand>
</feature>
<dbReference type="PATRIC" id="fig|1703779.3.peg.112"/>
<dbReference type="Gene3D" id="3.40.50.920">
    <property type="match status" value="1"/>
</dbReference>
<keyword evidence="7 11" id="KW-0784">Thiamine biosynthesis</keyword>
<sequence length="619" mass="68379">MMALLNRIKEPKDLKDLSLDELKGLAEEIRGEIIKTCANTGGHVAPSLGVVELTLALYRVFDAERDKIIWDVGHQTYAQKLITGRAKKFHTLRTYKGISGFPKRSESKYDVFDTGHSSTSLSAATGFALARDYRGDDYKIISVIGDGSLGAGMAFEALNHVGHLKKDIIVVLNDNERSIGESVGALSQYLNKVITTRTYNRFRDDLWKFLERFPPYFRDRGRNLAKRIQEGLKGMYAPSVIFEELGFRYIGPLNGHKLGQLIDTFSRVKEMHGPRFVHVVTKKGKGYEHAEHCPEIFHGIGQYCVETGETKKKTTSFTAVFGDAIVRLAKGNDKIVAITAGMTLGTGLKRFSQEIPDRFYDVGICEQHAVTMAAALALDGYIPVCAIYSTFLQRAYDQIIHDVSLQNAPVIFAVDRAGLVGEDGPTHHGPFDLSYLTCVPNLVVSAPSDGSELVALLKTAIKYRRGPFVLRYPRSSCYLGDADPSVLPVGSWEILNKGKGVAIIATGSMVKQAQDALSLLKNKGIIPTLINARFVKPLDAEILSDLSRNFRTIMTIEENACHGGLGTAVFEFCRERDIKAKIHCVGLPDRFVEHGARQLLLTASRMDAEGIAERIHSLI</sequence>
<dbReference type="HAMAP" id="MF_00315">
    <property type="entry name" value="DXP_synth"/>
    <property type="match status" value="1"/>
</dbReference>
<organism evidence="13 14">
    <name type="scientific">candidate division WOR_3 bacterium SM23_42</name>
    <dbReference type="NCBI Taxonomy" id="1703779"/>
    <lineage>
        <taxon>Bacteria</taxon>
        <taxon>Bacteria division WOR-3</taxon>
    </lineage>
</organism>
<evidence type="ECO:0000256" key="9">
    <source>
        <dbReference type="ARBA" id="ARBA00023229"/>
    </source>
</evidence>
<dbReference type="GO" id="GO:0009228">
    <property type="term" value="P:thiamine biosynthetic process"/>
    <property type="evidence" value="ECO:0007669"/>
    <property type="project" value="UniProtKB-UniRule"/>
</dbReference>
<reference evidence="13 14" key="1">
    <citation type="journal article" date="2015" name="Microbiome">
        <title>Genomic resolution of linkages in carbon, nitrogen, and sulfur cycling among widespread estuary sediment bacteria.</title>
        <authorList>
            <person name="Baker B.J."/>
            <person name="Lazar C.S."/>
            <person name="Teske A.P."/>
            <person name="Dick G.J."/>
        </authorList>
    </citation>
    <scope>NUCLEOTIDE SEQUENCE [LARGE SCALE GENOMIC DNA]</scope>
    <source>
        <strain evidence="13">SM23_42</strain>
    </source>
</reference>
<dbReference type="Pfam" id="PF02779">
    <property type="entry name" value="Transket_pyr"/>
    <property type="match status" value="1"/>
</dbReference>
<protein>
    <recommendedName>
        <fullName evidence="11">1-deoxy-D-xylulose-5-phosphate synthase</fullName>
        <ecNumber evidence="11">2.2.1.7</ecNumber>
    </recommendedName>
    <alternativeName>
        <fullName evidence="11">1-deoxyxylulose-5-phosphate synthase</fullName>
        <shortName evidence="11">DXP synthase</shortName>
        <shortName evidence="11">DXPS</shortName>
    </alternativeName>
</protein>
<proteinExistence type="inferred from homology"/>
<comment type="pathway">
    <text evidence="1 11">Metabolic intermediate biosynthesis; 1-deoxy-D-xylulose 5-phosphate biosynthesis; 1-deoxy-D-xylulose 5-phosphate from D-glyceraldehyde 3-phosphate and pyruvate: step 1/1.</text>
</comment>
<keyword evidence="5 11" id="KW-0479">Metal-binding</keyword>
<dbReference type="FunFam" id="3.40.50.970:FF:000005">
    <property type="entry name" value="1-deoxy-D-xylulose-5-phosphate synthase"/>
    <property type="match status" value="1"/>
</dbReference>
<dbReference type="InterPro" id="IPR049557">
    <property type="entry name" value="Transketolase_CS"/>
</dbReference>
<dbReference type="InterPro" id="IPR033248">
    <property type="entry name" value="Transketolase_C"/>
</dbReference>
<dbReference type="SMART" id="SM00861">
    <property type="entry name" value="Transket_pyr"/>
    <property type="match status" value="1"/>
</dbReference>
<dbReference type="GO" id="GO:0030976">
    <property type="term" value="F:thiamine pyrophosphate binding"/>
    <property type="evidence" value="ECO:0007669"/>
    <property type="project" value="UniProtKB-UniRule"/>
</dbReference>
<dbReference type="GO" id="GO:0000287">
    <property type="term" value="F:magnesium ion binding"/>
    <property type="evidence" value="ECO:0007669"/>
    <property type="project" value="UniProtKB-UniRule"/>
</dbReference>
<dbReference type="InterPro" id="IPR029061">
    <property type="entry name" value="THDP-binding"/>
</dbReference>
<dbReference type="EC" id="2.2.1.7" evidence="11"/>
<evidence type="ECO:0000259" key="12">
    <source>
        <dbReference type="SMART" id="SM00861"/>
    </source>
</evidence>
<keyword evidence="8 11" id="KW-0786">Thiamine pyrophosphate</keyword>
<dbReference type="GO" id="GO:0016114">
    <property type="term" value="P:terpenoid biosynthetic process"/>
    <property type="evidence" value="ECO:0007669"/>
    <property type="project" value="UniProtKB-UniRule"/>
</dbReference>
<dbReference type="UniPathway" id="UPA00064">
    <property type="reaction ID" value="UER00091"/>
</dbReference>
<evidence type="ECO:0000256" key="5">
    <source>
        <dbReference type="ARBA" id="ARBA00022723"/>
    </source>
</evidence>
<dbReference type="PANTHER" id="PTHR43322:SF5">
    <property type="entry name" value="1-DEOXY-D-XYLULOSE-5-PHOSPHATE SYNTHASE, CHLOROPLASTIC"/>
    <property type="match status" value="1"/>
</dbReference>
<comment type="catalytic activity">
    <reaction evidence="11">
        <text>D-glyceraldehyde 3-phosphate + pyruvate + H(+) = 1-deoxy-D-xylulose 5-phosphate + CO2</text>
        <dbReference type="Rhea" id="RHEA:12605"/>
        <dbReference type="ChEBI" id="CHEBI:15361"/>
        <dbReference type="ChEBI" id="CHEBI:15378"/>
        <dbReference type="ChEBI" id="CHEBI:16526"/>
        <dbReference type="ChEBI" id="CHEBI:57792"/>
        <dbReference type="ChEBI" id="CHEBI:59776"/>
        <dbReference type="EC" id="2.2.1.7"/>
    </reaction>
</comment>
<evidence type="ECO:0000256" key="11">
    <source>
        <dbReference type="HAMAP-Rule" id="MF_00315"/>
    </source>
</evidence>
<evidence type="ECO:0000256" key="10">
    <source>
        <dbReference type="ARBA" id="ARBA00055605"/>
    </source>
</evidence>
<dbReference type="Pfam" id="PF02780">
    <property type="entry name" value="Transketolase_C"/>
    <property type="match status" value="1"/>
</dbReference>